<dbReference type="Pfam" id="PF10234">
    <property type="entry name" value="Cluap1"/>
    <property type="match status" value="1"/>
</dbReference>
<dbReference type="EMBL" id="KE561005">
    <property type="protein sequence ID" value="EPZ34042.1"/>
    <property type="molecule type" value="Genomic_DNA"/>
</dbReference>
<dbReference type="GO" id="GO:0060271">
    <property type="term" value="P:cilium assembly"/>
    <property type="evidence" value="ECO:0007669"/>
    <property type="project" value="TreeGrafter"/>
</dbReference>
<dbReference type="Proteomes" id="UP000030755">
    <property type="component" value="Unassembled WGS sequence"/>
</dbReference>
<dbReference type="GO" id="GO:0030992">
    <property type="term" value="C:intraciliary transport particle B"/>
    <property type="evidence" value="ECO:0007669"/>
    <property type="project" value="TreeGrafter"/>
</dbReference>
<gene>
    <name evidence="9" type="ORF">O9G_003762</name>
</gene>
<keyword evidence="4 7" id="KW-0175">Coiled coil</keyword>
<keyword evidence="3" id="KW-0970">Cilium biogenesis/degradation</keyword>
<evidence type="ECO:0000313" key="10">
    <source>
        <dbReference type="Proteomes" id="UP000030755"/>
    </source>
</evidence>
<organism evidence="9 10">
    <name type="scientific">Rozella allomycis (strain CSF55)</name>
    <dbReference type="NCBI Taxonomy" id="988480"/>
    <lineage>
        <taxon>Eukaryota</taxon>
        <taxon>Fungi</taxon>
        <taxon>Fungi incertae sedis</taxon>
        <taxon>Cryptomycota</taxon>
        <taxon>Cryptomycota incertae sedis</taxon>
        <taxon>Rozella</taxon>
    </lineage>
</organism>
<dbReference type="PANTHER" id="PTHR21547">
    <property type="entry name" value="CLUSTERIN ASSOCIATED PROTEIN 1"/>
    <property type="match status" value="1"/>
</dbReference>
<evidence type="ECO:0000256" key="5">
    <source>
        <dbReference type="ARBA" id="ARBA00023069"/>
    </source>
</evidence>
<dbReference type="HOGENOM" id="CLU_034981_0_0_1"/>
<evidence type="ECO:0000256" key="8">
    <source>
        <dbReference type="SAM" id="MobiDB-lite"/>
    </source>
</evidence>
<dbReference type="GO" id="GO:0005815">
    <property type="term" value="C:microtubule organizing center"/>
    <property type="evidence" value="ECO:0007669"/>
    <property type="project" value="TreeGrafter"/>
</dbReference>
<dbReference type="STRING" id="988480.A0A075AZA1"/>
<feature type="region of interest" description="Disordered" evidence="8">
    <location>
        <begin position="332"/>
        <end position="447"/>
    </location>
</feature>
<feature type="compositionally biased region" description="Basic and acidic residues" evidence="8">
    <location>
        <begin position="350"/>
        <end position="362"/>
    </location>
</feature>
<dbReference type="OrthoDB" id="438545at2759"/>
<evidence type="ECO:0000256" key="2">
    <source>
        <dbReference type="ARBA" id="ARBA00008340"/>
    </source>
</evidence>
<reference evidence="9 10" key="1">
    <citation type="journal article" date="2013" name="Curr. Biol.">
        <title>Shared signatures of parasitism and phylogenomics unite Cryptomycota and microsporidia.</title>
        <authorList>
            <person name="James T.Y."/>
            <person name="Pelin A."/>
            <person name="Bonen L."/>
            <person name="Ahrendt S."/>
            <person name="Sain D."/>
            <person name="Corradi N."/>
            <person name="Stajich J.E."/>
        </authorList>
    </citation>
    <scope>NUCLEOTIDE SEQUENCE [LARGE SCALE GENOMIC DNA]</scope>
    <source>
        <strain evidence="9 10">CSF55</strain>
    </source>
</reference>
<name>A0A075AZA1_ROZAC</name>
<feature type="compositionally biased region" description="Acidic residues" evidence="8">
    <location>
        <begin position="429"/>
        <end position="441"/>
    </location>
</feature>
<keyword evidence="6" id="KW-0966">Cell projection</keyword>
<evidence type="ECO:0000256" key="1">
    <source>
        <dbReference type="ARBA" id="ARBA00004138"/>
    </source>
</evidence>
<feature type="coiled-coil region" evidence="7">
    <location>
        <begin position="217"/>
        <end position="258"/>
    </location>
</feature>
<protein>
    <submittedName>
        <fullName evidence="9">Clusterin-associated protein-1 domain-containing protein</fullName>
    </submittedName>
</protein>
<proteinExistence type="inferred from homology"/>
<dbReference type="GO" id="GO:0005929">
    <property type="term" value="C:cilium"/>
    <property type="evidence" value="ECO:0007669"/>
    <property type="project" value="UniProtKB-SubCell"/>
</dbReference>
<comment type="similarity">
    <text evidence="2">Belongs to the CLUAP1 family.</text>
</comment>
<sequence length="447" mass="51570">MFHFNLQVRAEAEIICDVFILFSKMSLMLVAKFTEKCKALGYTQHLSVNSFKTPNFNQMAILLKWLITNIDPHNDIEINNIDTEAGRIQFVRNVTLLAATKLNIKLNSRKLYMADINAMQEMAKLVDFLYAAMDEALGIIDHNPESSYHDIDYKIDKIIHGRQISLEITKLGTILDDSIDREVECRMKRSEALSQTIDSIDIQKAVESAISDVDNQTRVYRQKIEQTKSDIANLNAKLEKKKADIERFQKRLNSLQGVRPPFMDEFEKLEGDLKALYGNYVGKFRHLQYLEHEMQMMQTIEQEKLQEYEMNRQQFQLNAKEEELLYLRGDLDGDEKDDELDDLNSDELPVSDKDEPVEKNLDSEEENYEEPDSDEELRIASAATKRFHRPQAASGRRGSRSAVDKGEVDSEYDNDPILEFQGHANGQESELDDDDEIDFGENDSQSQ</sequence>
<evidence type="ECO:0000313" key="9">
    <source>
        <dbReference type="EMBL" id="EPZ34042.1"/>
    </source>
</evidence>
<accession>A0A075AZA1</accession>
<evidence type="ECO:0000256" key="7">
    <source>
        <dbReference type="SAM" id="Coils"/>
    </source>
</evidence>
<dbReference type="InterPro" id="IPR019366">
    <property type="entry name" value="Clusterin-associated_protein-1"/>
</dbReference>
<evidence type="ECO:0000256" key="6">
    <source>
        <dbReference type="ARBA" id="ARBA00023273"/>
    </source>
</evidence>
<keyword evidence="5" id="KW-0969">Cilium</keyword>
<keyword evidence="10" id="KW-1185">Reference proteome</keyword>
<evidence type="ECO:0000256" key="3">
    <source>
        <dbReference type="ARBA" id="ARBA00022794"/>
    </source>
</evidence>
<feature type="compositionally biased region" description="Acidic residues" evidence="8">
    <location>
        <begin position="363"/>
        <end position="375"/>
    </location>
</feature>
<dbReference type="Gene3D" id="6.10.250.3150">
    <property type="match status" value="1"/>
</dbReference>
<comment type="subcellular location">
    <subcellularLocation>
        <location evidence="1">Cell projection</location>
        <location evidence="1">Cilium</location>
    </subcellularLocation>
</comment>
<feature type="compositionally biased region" description="Acidic residues" evidence="8">
    <location>
        <begin position="332"/>
        <end position="345"/>
    </location>
</feature>
<evidence type="ECO:0000256" key="4">
    <source>
        <dbReference type="ARBA" id="ARBA00023054"/>
    </source>
</evidence>
<dbReference type="PANTHER" id="PTHR21547:SF0">
    <property type="entry name" value="CLUSTERIN-ASSOCIATED PROTEIN 1"/>
    <property type="match status" value="1"/>
</dbReference>
<dbReference type="AlphaFoldDB" id="A0A075AZA1"/>